<reference evidence="1 2" key="1">
    <citation type="submission" date="2013-07" db="EMBL/GenBank/DDBJ databases">
        <title>The Genome Sequence of Kwoniella mangroviensis CBS10435.</title>
        <authorList>
            <consortium name="The Broad Institute Genome Sequencing Platform"/>
            <person name="Cuomo C."/>
            <person name="Litvintseva A."/>
            <person name="Chen Y."/>
            <person name="Heitman J."/>
            <person name="Sun S."/>
            <person name="Springer D."/>
            <person name="Dromer F."/>
            <person name="Young S.K."/>
            <person name="Zeng Q."/>
            <person name="Gargeya S."/>
            <person name="Fitzgerald M."/>
            <person name="Abouelleil A."/>
            <person name="Alvarado L."/>
            <person name="Berlin A.M."/>
            <person name="Chapman S.B."/>
            <person name="Dewar J."/>
            <person name="Goldberg J."/>
            <person name="Griggs A."/>
            <person name="Gujja S."/>
            <person name="Hansen M."/>
            <person name="Howarth C."/>
            <person name="Imamovic A."/>
            <person name="Larimer J."/>
            <person name="McCowan C."/>
            <person name="Murphy C."/>
            <person name="Pearson M."/>
            <person name="Priest M."/>
            <person name="Roberts A."/>
            <person name="Saif S."/>
            <person name="Shea T."/>
            <person name="Sykes S."/>
            <person name="Wortman J."/>
            <person name="Nusbaum C."/>
            <person name="Birren B."/>
        </authorList>
    </citation>
    <scope>NUCLEOTIDE SEQUENCE [LARGE SCALE GENOMIC DNA]</scope>
    <source>
        <strain evidence="1 2">CBS 10435</strain>
    </source>
</reference>
<dbReference type="EMBL" id="KI669461">
    <property type="protein sequence ID" value="OCF59065.1"/>
    <property type="molecule type" value="Genomic_DNA"/>
</dbReference>
<organism evidence="1 2">
    <name type="scientific">Kwoniella mangroviensis CBS 10435</name>
    <dbReference type="NCBI Taxonomy" id="1331196"/>
    <lineage>
        <taxon>Eukaryota</taxon>
        <taxon>Fungi</taxon>
        <taxon>Dikarya</taxon>
        <taxon>Basidiomycota</taxon>
        <taxon>Agaricomycotina</taxon>
        <taxon>Tremellomycetes</taxon>
        <taxon>Tremellales</taxon>
        <taxon>Cryptococcaceae</taxon>
        <taxon>Kwoniella</taxon>
    </lineage>
</organism>
<name>A0A1B9IU59_9TREE</name>
<keyword evidence="2" id="KW-1185">Reference proteome</keyword>
<dbReference type="Proteomes" id="UP000092583">
    <property type="component" value="Unassembled WGS sequence"/>
</dbReference>
<proteinExistence type="predicted"/>
<evidence type="ECO:0000313" key="1">
    <source>
        <dbReference type="EMBL" id="OCF59065.1"/>
    </source>
</evidence>
<protein>
    <submittedName>
        <fullName evidence="1">Uncharacterized protein</fullName>
    </submittedName>
</protein>
<sequence length="74" mass="7391">MGMGMGGMGMGMGGMGMGMGMPMMGMGMPMGMSMPMAIPIPGVVPGQPGMGLYNSLPGRFGRDMLGRGTQGPGM</sequence>
<evidence type="ECO:0000313" key="2">
    <source>
        <dbReference type="Proteomes" id="UP000092583"/>
    </source>
</evidence>
<accession>A0A1B9IU59</accession>
<gene>
    <name evidence="1" type="ORF">L486_03564</name>
</gene>
<dbReference type="AlphaFoldDB" id="A0A1B9IU59"/>
<reference evidence="2" key="2">
    <citation type="submission" date="2013-12" db="EMBL/GenBank/DDBJ databases">
        <title>Evolution of pathogenesis and genome organization in the Tremellales.</title>
        <authorList>
            <person name="Cuomo C."/>
            <person name="Litvintseva A."/>
            <person name="Heitman J."/>
            <person name="Chen Y."/>
            <person name="Sun S."/>
            <person name="Springer D."/>
            <person name="Dromer F."/>
            <person name="Young S."/>
            <person name="Zeng Q."/>
            <person name="Chapman S."/>
            <person name="Gujja S."/>
            <person name="Saif S."/>
            <person name="Birren B."/>
        </authorList>
    </citation>
    <scope>NUCLEOTIDE SEQUENCE [LARGE SCALE GENOMIC DNA]</scope>
    <source>
        <strain evidence="2">CBS 10435</strain>
    </source>
</reference>